<reference evidence="1 2" key="1">
    <citation type="submission" date="2016-03" db="EMBL/GenBank/DDBJ databases">
        <title>EvidentialGene: Evidence-directed Construction of Genes on Genomes.</title>
        <authorList>
            <person name="Gilbert D.G."/>
            <person name="Choi J.-H."/>
            <person name="Mockaitis K."/>
            <person name="Colbourne J."/>
            <person name="Pfrender M."/>
        </authorList>
    </citation>
    <scope>NUCLEOTIDE SEQUENCE [LARGE SCALE GENOMIC DNA]</scope>
    <source>
        <strain evidence="1 2">Xinb3</strain>
        <tissue evidence="1">Complete organism</tissue>
    </source>
</reference>
<comment type="caution">
    <text evidence="1">The sequence shown here is derived from an EMBL/GenBank/DDBJ whole genome shotgun (WGS) entry which is preliminary data.</text>
</comment>
<accession>A0A164WSV5</accession>
<organism evidence="1 2">
    <name type="scientific">Daphnia magna</name>
    <dbReference type="NCBI Taxonomy" id="35525"/>
    <lineage>
        <taxon>Eukaryota</taxon>
        <taxon>Metazoa</taxon>
        <taxon>Ecdysozoa</taxon>
        <taxon>Arthropoda</taxon>
        <taxon>Crustacea</taxon>
        <taxon>Branchiopoda</taxon>
        <taxon>Diplostraca</taxon>
        <taxon>Cladocera</taxon>
        <taxon>Anomopoda</taxon>
        <taxon>Daphniidae</taxon>
        <taxon>Daphnia</taxon>
    </lineage>
</organism>
<protein>
    <submittedName>
        <fullName evidence="1">Uncharacterized protein</fullName>
    </submittedName>
</protein>
<evidence type="ECO:0000313" key="2">
    <source>
        <dbReference type="Proteomes" id="UP000076858"/>
    </source>
</evidence>
<gene>
    <name evidence="1" type="ORF">APZ42_021309</name>
</gene>
<keyword evidence="2" id="KW-1185">Reference proteome</keyword>
<name>A0A164WSV5_9CRUS</name>
<dbReference type="EMBL" id="LRGB01001100">
    <property type="protein sequence ID" value="KZS13538.1"/>
    <property type="molecule type" value="Genomic_DNA"/>
</dbReference>
<proteinExistence type="predicted"/>
<dbReference type="AlphaFoldDB" id="A0A164WSV5"/>
<sequence length="88" mass="9834">MRQSIRLSRVHLSFCCFFFLPCFHSTWIRLLMTEGKVSPLPPFRSLLVTYRKCPWASGACVHRETLGAALLTSVSLCVDAGQLGRSSS</sequence>
<dbReference type="Proteomes" id="UP000076858">
    <property type="component" value="Unassembled WGS sequence"/>
</dbReference>
<evidence type="ECO:0000313" key="1">
    <source>
        <dbReference type="EMBL" id="KZS13538.1"/>
    </source>
</evidence>